<dbReference type="InterPro" id="IPR006342">
    <property type="entry name" value="FkbM_mtfrase"/>
</dbReference>
<dbReference type="Pfam" id="PF05050">
    <property type="entry name" value="Methyltransf_21"/>
    <property type="match status" value="1"/>
</dbReference>
<feature type="domain" description="Methyltransferase FkbM" evidence="1">
    <location>
        <begin position="17"/>
        <end position="149"/>
    </location>
</feature>
<evidence type="ECO:0000313" key="3">
    <source>
        <dbReference type="Proteomes" id="UP000321058"/>
    </source>
</evidence>
<evidence type="ECO:0000313" key="2">
    <source>
        <dbReference type="EMBL" id="GEP58135.1"/>
    </source>
</evidence>
<dbReference type="EMBL" id="BKAJ01000094">
    <property type="protein sequence ID" value="GEP58135.1"/>
    <property type="molecule type" value="Genomic_DNA"/>
</dbReference>
<dbReference type="Proteomes" id="UP000321058">
    <property type="component" value="Unassembled WGS sequence"/>
</dbReference>
<accession>A0A512NGT8</accession>
<gene>
    <name evidence="2" type="ORF">RSO01_53010</name>
</gene>
<evidence type="ECO:0000259" key="1">
    <source>
        <dbReference type="Pfam" id="PF05050"/>
    </source>
</evidence>
<reference evidence="2 3" key="1">
    <citation type="submission" date="2019-07" db="EMBL/GenBank/DDBJ databases">
        <title>Whole genome shotgun sequence of Reyranella soli NBRC 108950.</title>
        <authorList>
            <person name="Hosoyama A."/>
            <person name="Uohara A."/>
            <person name="Ohji S."/>
            <person name="Ichikawa N."/>
        </authorList>
    </citation>
    <scope>NUCLEOTIDE SEQUENCE [LARGE SCALE GENOMIC DNA]</scope>
    <source>
        <strain evidence="2 3">NBRC 108950</strain>
    </source>
</reference>
<proteinExistence type="predicted"/>
<dbReference type="PANTHER" id="PTHR34203:SF15">
    <property type="entry name" value="SLL1173 PROTEIN"/>
    <property type="match status" value="1"/>
</dbReference>
<dbReference type="InterPro" id="IPR052514">
    <property type="entry name" value="SAM-dependent_MTase"/>
</dbReference>
<comment type="caution">
    <text evidence="2">The sequence shown here is derived from an EMBL/GenBank/DDBJ whole genome shotgun (WGS) entry which is preliminary data.</text>
</comment>
<keyword evidence="3" id="KW-1185">Reference proteome</keyword>
<dbReference type="AlphaFoldDB" id="A0A512NGT8"/>
<name>A0A512NGT8_9HYPH</name>
<dbReference type="Gene3D" id="3.40.50.150">
    <property type="entry name" value="Vaccinia Virus protein VP39"/>
    <property type="match status" value="1"/>
</dbReference>
<dbReference type="SUPFAM" id="SSF53335">
    <property type="entry name" value="S-adenosyl-L-methionine-dependent methyltransferases"/>
    <property type="match status" value="1"/>
</dbReference>
<dbReference type="InterPro" id="IPR029063">
    <property type="entry name" value="SAM-dependent_MTases_sf"/>
</dbReference>
<protein>
    <recommendedName>
        <fullName evidence="1">Methyltransferase FkbM domain-containing protein</fullName>
    </recommendedName>
</protein>
<dbReference type="RefSeq" id="WP_246158818.1">
    <property type="nucleotide sequence ID" value="NZ_BKAJ01000094.1"/>
</dbReference>
<dbReference type="NCBIfam" id="TIGR01444">
    <property type="entry name" value="fkbM_fam"/>
    <property type="match status" value="1"/>
</dbReference>
<organism evidence="2 3">
    <name type="scientific">Reyranella soli</name>
    <dbReference type="NCBI Taxonomy" id="1230389"/>
    <lineage>
        <taxon>Bacteria</taxon>
        <taxon>Pseudomonadati</taxon>
        <taxon>Pseudomonadota</taxon>
        <taxon>Alphaproteobacteria</taxon>
        <taxon>Hyphomicrobiales</taxon>
        <taxon>Reyranellaceae</taxon>
        <taxon>Reyranella</taxon>
    </lineage>
</organism>
<sequence length="219" mass="23671">MDALYARFIKPGDLVFDVGAHVGDRIRSFRRLGAHVVAAEPQPALFRTLTVLFGRDDAVTLVPSAVGRVAGTAPMMINLDNPTTSTLSRDFIEASRGAEGWEGQAWSQSLPVDVTTLDELISKHGSPSFIKLDVEGFEAEALAGLSHCVTALSFEFTTIQRAVGLASLERCTALGYTRFCAALGESQRLGEWLNASDVANWLMTLPHSANSGDIYARRD</sequence>
<dbReference type="PANTHER" id="PTHR34203">
    <property type="entry name" value="METHYLTRANSFERASE, FKBM FAMILY PROTEIN"/>
    <property type="match status" value="1"/>
</dbReference>